<dbReference type="AlphaFoldDB" id="A0A943I4B1"/>
<dbReference type="Proteomes" id="UP000754226">
    <property type="component" value="Unassembled WGS sequence"/>
</dbReference>
<evidence type="ECO:0000256" key="1">
    <source>
        <dbReference type="SAM" id="Phobius"/>
    </source>
</evidence>
<feature type="domain" description="DUF1468" evidence="2">
    <location>
        <begin position="8"/>
        <end position="143"/>
    </location>
</feature>
<protein>
    <submittedName>
        <fullName evidence="3">Tripartite tricarboxylate transporter TctB family protein</fullName>
    </submittedName>
</protein>
<evidence type="ECO:0000313" key="4">
    <source>
        <dbReference type="Proteomes" id="UP000754226"/>
    </source>
</evidence>
<evidence type="ECO:0000259" key="2">
    <source>
        <dbReference type="Pfam" id="PF07331"/>
    </source>
</evidence>
<sequence>MKKSELAIVVFMLAFCGFFYHETLLLPEKAQHYPLFVISLLAVLSVLQLVKMLIGCHGHFSLVSDADVVWKDFLPRQFVTFFLASILFFVGMYFIGFYLTAILYMGFMMHYFKIEKKYIVLTTAVLLALIYGVFSESLNVPLPVGELFYDIL</sequence>
<dbReference type="EMBL" id="JAGZCZ010000005">
    <property type="protein sequence ID" value="MBS5519727.1"/>
    <property type="molecule type" value="Genomic_DNA"/>
</dbReference>
<dbReference type="InterPro" id="IPR009936">
    <property type="entry name" value="DUF1468"/>
</dbReference>
<evidence type="ECO:0000313" key="3">
    <source>
        <dbReference type="EMBL" id="MBS5519727.1"/>
    </source>
</evidence>
<feature type="transmembrane region" description="Helical" evidence="1">
    <location>
        <begin position="6"/>
        <end position="26"/>
    </location>
</feature>
<name>A0A943I4B1_9FIRM</name>
<feature type="transmembrane region" description="Helical" evidence="1">
    <location>
        <begin position="78"/>
        <end position="106"/>
    </location>
</feature>
<keyword evidence="1" id="KW-1133">Transmembrane helix</keyword>
<comment type="caution">
    <text evidence="3">The sequence shown here is derived from an EMBL/GenBank/DDBJ whole genome shotgun (WGS) entry which is preliminary data.</text>
</comment>
<keyword evidence="1" id="KW-0812">Transmembrane</keyword>
<gene>
    <name evidence="3" type="ORF">KHX13_05275</name>
</gene>
<accession>A0A943I4B1</accession>
<feature type="transmembrane region" description="Helical" evidence="1">
    <location>
        <begin position="33"/>
        <end position="54"/>
    </location>
</feature>
<dbReference type="Pfam" id="PF07331">
    <property type="entry name" value="TctB"/>
    <property type="match status" value="1"/>
</dbReference>
<reference evidence="3" key="1">
    <citation type="submission" date="2021-02" db="EMBL/GenBank/DDBJ databases">
        <title>Infant gut strain persistence is associated with maternal origin, phylogeny, and functional potential including surface adhesion and iron acquisition.</title>
        <authorList>
            <person name="Lou Y.C."/>
        </authorList>
    </citation>
    <scope>NUCLEOTIDE SEQUENCE</scope>
    <source>
        <strain evidence="3">L3_106_000M1_dasL3_106_000M1_concoct_15</strain>
    </source>
</reference>
<keyword evidence="1" id="KW-0472">Membrane</keyword>
<feature type="transmembrane region" description="Helical" evidence="1">
    <location>
        <begin position="118"/>
        <end position="134"/>
    </location>
</feature>
<organism evidence="3 4">
    <name type="scientific">Acidaminococcus intestini</name>
    <dbReference type="NCBI Taxonomy" id="187327"/>
    <lineage>
        <taxon>Bacteria</taxon>
        <taxon>Bacillati</taxon>
        <taxon>Bacillota</taxon>
        <taxon>Negativicutes</taxon>
        <taxon>Acidaminococcales</taxon>
        <taxon>Acidaminococcaceae</taxon>
        <taxon>Acidaminococcus</taxon>
    </lineage>
</organism>
<proteinExistence type="predicted"/>